<evidence type="ECO:0000256" key="2">
    <source>
        <dbReference type="SAM" id="Phobius"/>
    </source>
</evidence>
<keyword evidence="2" id="KW-0812">Transmembrane</keyword>
<evidence type="ECO:0000313" key="5">
    <source>
        <dbReference type="Proteomes" id="UP000231279"/>
    </source>
</evidence>
<dbReference type="PANTHER" id="PTHR33985:SF19">
    <property type="entry name" value="FASCICLIN-LIKE ARABINOGALACTAN PROTEIN 21"/>
    <property type="match status" value="1"/>
</dbReference>
<evidence type="ECO:0000256" key="1">
    <source>
        <dbReference type="ARBA" id="ARBA00007843"/>
    </source>
</evidence>
<name>A0A2G9H350_9LAMI</name>
<dbReference type="PANTHER" id="PTHR33985">
    <property type="entry name" value="OS02G0491300 PROTEIN-RELATED"/>
    <property type="match status" value="1"/>
</dbReference>
<proteinExistence type="inferred from homology"/>
<evidence type="ECO:0000313" key="4">
    <source>
        <dbReference type="EMBL" id="PIN11916.1"/>
    </source>
</evidence>
<comment type="caution">
    <text evidence="4">The sequence shown here is derived from an EMBL/GenBank/DDBJ whole genome shotgun (WGS) entry which is preliminary data.</text>
</comment>
<accession>A0A2G9H350</accession>
<dbReference type="Gene3D" id="2.30.180.10">
    <property type="entry name" value="FAS1 domain"/>
    <property type="match status" value="2"/>
</dbReference>
<keyword evidence="2" id="KW-0472">Membrane</keyword>
<feature type="domain" description="FAS1" evidence="3">
    <location>
        <begin position="46"/>
        <end position="182"/>
    </location>
</feature>
<protein>
    <recommendedName>
        <fullName evidence="3">FAS1 domain-containing protein</fullName>
    </recommendedName>
</protein>
<reference evidence="5" key="1">
    <citation type="journal article" date="2018" name="Gigascience">
        <title>Genome assembly of the Pink Ipe (Handroanthus impetiginosus, Bignoniaceae), a highly valued, ecologically keystone Neotropical timber forest tree.</title>
        <authorList>
            <person name="Silva-Junior O.B."/>
            <person name="Grattapaglia D."/>
            <person name="Novaes E."/>
            <person name="Collevatti R.G."/>
        </authorList>
    </citation>
    <scope>NUCLEOTIDE SEQUENCE [LARGE SCALE GENOMIC DNA]</scope>
    <source>
        <strain evidence="5">cv. UFG-1</strain>
    </source>
</reference>
<organism evidence="4 5">
    <name type="scientific">Handroanthus impetiginosus</name>
    <dbReference type="NCBI Taxonomy" id="429701"/>
    <lineage>
        <taxon>Eukaryota</taxon>
        <taxon>Viridiplantae</taxon>
        <taxon>Streptophyta</taxon>
        <taxon>Embryophyta</taxon>
        <taxon>Tracheophyta</taxon>
        <taxon>Spermatophyta</taxon>
        <taxon>Magnoliopsida</taxon>
        <taxon>eudicotyledons</taxon>
        <taxon>Gunneridae</taxon>
        <taxon>Pentapetalae</taxon>
        <taxon>asterids</taxon>
        <taxon>lamiids</taxon>
        <taxon>Lamiales</taxon>
        <taxon>Bignoniaceae</taxon>
        <taxon>Crescentiina</taxon>
        <taxon>Tabebuia alliance</taxon>
        <taxon>Handroanthus</taxon>
    </lineage>
</organism>
<feature type="transmembrane region" description="Helical" evidence="2">
    <location>
        <begin position="12"/>
        <end position="30"/>
    </location>
</feature>
<gene>
    <name evidence="4" type="ORF">CDL12_15459</name>
</gene>
<dbReference type="InterPro" id="IPR036378">
    <property type="entry name" value="FAS1_dom_sf"/>
</dbReference>
<dbReference type="PROSITE" id="PS50213">
    <property type="entry name" value="FAS1"/>
    <property type="match status" value="2"/>
</dbReference>
<dbReference type="InterPro" id="IPR000782">
    <property type="entry name" value="FAS1_domain"/>
</dbReference>
<dbReference type="Pfam" id="PF02469">
    <property type="entry name" value="Fasciclin"/>
    <property type="match status" value="1"/>
</dbReference>
<dbReference type="OrthoDB" id="1525874at2759"/>
<evidence type="ECO:0000259" key="3">
    <source>
        <dbReference type="PROSITE" id="PS50213"/>
    </source>
</evidence>
<dbReference type="AlphaFoldDB" id="A0A2G9H350"/>
<dbReference type="Proteomes" id="UP000231279">
    <property type="component" value="Unassembled WGS sequence"/>
</dbReference>
<dbReference type="STRING" id="429701.A0A2G9H350"/>
<feature type="domain" description="FAS1" evidence="3">
    <location>
        <begin position="206"/>
        <end position="331"/>
    </location>
</feature>
<keyword evidence="5" id="KW-1185">Reference proteome</keyword>
<dbReference type="SUPFAM" id="SSF82153">
    <property type="entry name" value="FAS1 domain"/>
    <property type="match status" value="2"/>
</dbReference>
<comment type="similarity">
    <text evidence="1">Belongs to the fasciclin-like AGP family.</text>
</comment>
<keyword evidence="2" id="KW-1133">Transmembrane helix</keyword>
<sequence>MTNASCSEECQAPLYIAMSLTLIFIAITTIKSSKPETPLQLGHGLALNASIALRRHGGFHAIATLLQISPDLFLSQPKSTIFAIHDSAISNLSISPSAMRQLLRYHVVPSALPMAALLKKPSGFCFKTLVDNSKLVITKNNAVMGSKTRSIMINNVLISHPDIFLEGPLSVHGVLRPFDVIPAPLCGFSDQSNFLGPNNTNQAVEWTRIIRLLSSNGFISFAIGLNTVLDGILRDYKNLKPVTIFAPPNSGFISSPSPFLDKIVRIHILPKILTNMELAAAENSTLRTLVHEYDLKIEKFSGILAVNGVEITAPDLLLSKNFVIHGISRDFDDVEHFSS</sequence>
<dbReference type="EMBL" id="NKXS01002828">
    <property type="protein sequence ID" value="PIN11916.1"/>
    <property type="molecule type" value="Genomic_DNA"/>
</dbReference>
<dbReference type="SMART" id="SM00554">
    <property type="entry name" value="FAS1"/>
    <property type="match status" value="2"/>
</dbReference>
<dbReference type="InterPro" id="IPR052806">
    <property type="entry name" value="Fasciclin-like_AGP"/>
</dbReference>